<evidence type="ECO:0000313" key="3">
    <source>
        <dbReference type="Proteomes" id="UP000095713"/>
    </source>
</evidence>
<dbReference type="STRING" id="1849968.A8C32_06290"/>
<dbReference type="PROSITE" id="PS51502">
    <property type="entry name" value="S_R_A_B_BARREL"/>
    <property type="match status" value="1"/>
</dbReference>
<dbReference type="OrthoDB" id="9808130at2"/>
<dbReference type="SMART" id="SM00886">
    <property type="entry name" value="Dabb"/>
    <property type="match status" value="1"/>
</dbReference>
<feature type="domain" description="Stress-response A/B barrel" evidence="1">
    <location>
        <begin position="2"/>
        <end position="94"/>
    </location>
</feature>
<evidence type="ECO:0000313" key="2">
    <source>
        <dbReference type="EMBL" id="OEJ98797.1"/>
    </source>
</evidence>
<dbReference type="AlphaFoldDB" id="A0A1E5SI34"/>
<evidence type="ECO:0000259" key="1">
    <source>
        <dbReference type="PROSITE" id="PS51502"/>
    </source>
</evidence>
<name>A0A1E5SI34_9FLAO</name>
<keyword evidence="3" id="KW-1185">Reference proteome</keyword>
<gene>
    <name evidence="2" type="ORF">A8C32_06290</name>
</gene>
<dbReference type="EMBL" id="MDJD01000054">
    <property type="protein sequence ID" value="OEJ98797.1"/>
    <property type="molecule type" value="Genomic_DNA"/>
</dbReference>
<dbReference type="RefSeq" id="WP_069831480.1">
    <property type="nucleotide sequence ID" value="NZ_MDJD01000054.1"/>
</dbReference>
<dbReference type="Proteomes" id="UP000095713">
    <property type="component" value="Unassembled WGS sequence"/>
</dbReference>
<accession>A0A1E5SI34</accession>
<protein>
    <recommendedName>
        <fullName evidence="1">Stress-response A/B barrel domain-containing protein</fullName>
    </recommendedName>
</protein>
<dbReference type="Gene3D" id="3.30.70.100">
    <property type="match status" value="1"/>
</dbReference>
<proteinExistence type="predicted"/>
<sequence>MVIHIVIFKLIKTDTTSIDSLKEQLFRLKDLPYLADFDIIEKSNLLKSYIDGDLVLFSKFKNKKDLELYMTDETHLEVIKNTSINIQEKYILDFASNNIKV</sequence>
<reference evidence="2 3" key="1">
    <citation type="submission" date="2016-05" db="EMBL/GenBank/DDBJ databases">
        <title>Draft Genome Sequence of Algibacter sp. Strain SK-16 Isolated from the Surface Water of Aburatsubo Inlet.</title>
        <authorList>
            <person name="Wong S.-K."/>
            <person name="Yoshizawa S."/>
            <person name="Nakajima Y."/>
            <person name="Ogura Y."/>
            <person name="Tetsuya H."/>
            <person name="Hamasaki K."/>
        </authorList>
    </citation>
    <scope>NUCLEOTIDE SEQUENCE [LARGE SCALE GENOMIC DNA]</scope>
    <source>
        <strain evidence="2 3">SK-16</strain>
    </source>
</reference>
<dbReference type="SUPFAM" id="SSF54909">
    <property type="entry name" value="Dimeric alpha+beta barrel"/>
    <property type="match status" value="1"/>
</dbReference>
<dbReference type="InterPro" id="IPR013097">
    <property type="entry name" value="Dabb"/>
</dbReference>
<organism evidence="2 3">
    <name type="scientific">Flavivirga aquatica</name>
    <dbReference type="NCBI Taxonomy" id="1849968"/>
    <lineage>
        <taxon>Bacteria</taxon>
        <taxon>Pseudomonadati</taxon>
        <taxon>Bacteroidota</taxon>
        <taxon>Flavobacteriia</taxon>
        <taxon>Flavobacteriales</taxon>
        <taxon>Flavobacteriaceae</taxon>
        <taxon>Flavivirga</taxon>
    </lineage>
</organism>
<dbReference type="InterPro" id="IPR011008">
    <property type="entry name" value="Dimeric_a/b-barrel"/>
</dbReference>
<comment type="caution">
    <text evidence="2">The sequence shown here is derived from an EMBL/GenBank/DDBJ whole genome shotgun (WGS) entry which is preliminary data.</text>
</comment>
<dbReference type="Pfam" id="PF07876">
    <property type="entry name" value="Dabb"/>
    <property type="match status" value="1"/>
</dbReference>